<keyword evidence="2" id="KW-1185">Reference proteome</keyword>
<gene>
    <name evidence="1" type="ORF">AN396_12550</name>
</gene>
<evidence type="ECO:0000313" key="1">
    <source>
        <dbReference type="EMBL" id="ONI37656.1"/>
    </source>
</evidence>
<dbReference type="EMBL" id="LJDB01000106">
    <property type="protein sequence ID" value="ONI37656.1"/>
    <property type="molecule type" value="Genomic_DNA"/>
</dbReference>
<reference evidence="1" key="1">
    <citation type="submission" date="2016-08" db="EMBL/GenBank/DDBJ databases">
        <authorList>
            <person name="Ngugi D.K."/>
            <person name="Miyake S."/>
            <person name="Stingl U."/>
        </authorList>
    </citation>
    <scope>NUCLEOTIDE SEQUENCE</scope>
    <source>
        <strain evidence="1">SCG-B11WGA-EpuloA1</strain>
    </source>
</reference>
<name>A0ACC8X7J9_9FIRM</name>
<proteinExistence type="predicted"/>
<accession>A0ACC8X7J9</accession>
<protein>
    <submittedName>
        <fullName evidence="1">Uncharacterized protein</fullName>
    </submittedName>
</protein>
<sequence length="150" mass="17476">MKEELQLKNLLELPSTLKDFIFPTIENATEILKKEHNLKEIHFKTLMLIKFHPNSTMSQISKKLQLEKGGFTPVVYRLLSNNFVKKDAGEDDKRKFYLNLTEKGIALTEQIKMQHINCLENKLKNLSDSEQQLFHSIVEVLLALCKKAEY</sequence>
<comment type="caution">
    <text evidence="1">The sequence shown here is derived from an EMBL/GenBank/DDBJ whole genome shotgun (WGS) entry which is preliminary data.</text>
</comment>
<organism evidence="1 2">
    <name type="scientific">Candidatus Epulonipiscium fishelsonii</name>
    <dbReference type="NCBI Taxonomy" id="77094"/>
    <lineage>
        <taxon>Bacteria</taxon>
        <taxon>Bacillati</taxon>
        <taxon>Bacillota</taxon>
        <taxon>Clostridia</taxon>
        <taxon>Lachnospirales</taxon>
        <taxon>Lachnospiraceae</taxon>
        <taxon>Candidatus Epulonipiscium</taxon>
    </lineage>
</organism>
<dbReference type="Proteomes" id="UP000188605">
    <property type="component" value="Unassembled WGS sequence"/>
</dbReference>
<evidence type="ECO:0000313" key="2">
    <source>
        <dbReference type="Proteomes" id="UP000188605"/>
    </source>
</evidence>